<evidence type="ECO:0000313" key="2">
    <source>
        <dbReference type="Proteomes" id="UP001060170"/>
    </source>
</evidence>
<comment type="caution">
    <text evidence="1">The sequence shown here is derived from an EMBL/GenBank/DDBJ whole genome shotgun (WGS) entry which is preliminary data.</text>
</comment>
<keyword evidence="2" id="KW-1185">Reference proteome</keyword>
<dbReference type="EMBL" id="CM045879">
    <property type="protein sequence ID" value="KAI7938839.1"/>
    <property type="molecule type" value="Genomic_DNA"/>
</dbReference>
<reference evidence="1 2" key="3">
    <citation type="journal article" date="2022" name="Microbiol. Spectr.">
        <title>Folding features and dynamics of 3D genome architecture in plant fungal pathogens.</title>
        <authorList>
            <person name="Xia C."/>
        </authorList>
    </citation>
    <scope>NUCLEOTIDE SEQUENCE [LARGE SCALE GENOMIC DNA]</scope>
    <source>
        <strain evidence="1 2">93-210</strain>
    </source>
</reference>
<proteinExistence type="predicted"/>
<evidence type="ECO:0000313" key="1">
    <source>
        <dbReference type="EMBL" id="KAI7938839.1"/>
    </source>
</evidence>
<gene>
    <name evidence="1" type="ORF">MJO28_014418</name>
</gene>
<sequence length="512" mass="57410">MSNPPLETSQSAKNKILHQRGPRGDRGFINFNFSGGLPVGSEAPCRARSSATNSRPTLQALFMLCCAVQNHNSHKHTSHPQAEHIYKALAITTSSNTTPYNLGFLNSEKLLATTETRYFDVMVRPTAAQQRVNPPPPPPPPAPAPQRRAGQAWGSQGYSVADCEALVDAVKAYLPLGRDEWTHVLNQYNWYATSNDRSSRDLEPLKIKFRALVNHTKPTGDPDCPTYVREAKYAQRDMDKRAHVIVCADESDDEANGVRAHVSMSVDSDNPNVDEESFGTNTQPNDDQTRMVSMIPGLDSYGNDDDEEEEEETKPSTPANTPSIEWLPCRHPGLRQHRLSLHGDNGPLAHPLGLTGTRWFIEFRPEGIPNHLKILRLGRELELRHNLHKTNGLNDFLQMCLQDARAENSRLTREINQLREAETIRVTQLRDNNSHLQEKISEQKFEIQSLQGKLELMQVCLDMMSRGNPMFHSQPAPLYHYPLNHQSQGPSNSLTASTSARPENCDDVDPET</sequence>
<name>A0ACC0DTG1_9BASI</name>
<accession>A0ACC0DTG1</accession>
<reference evidence="2" key="1">
    <citation type="journal article" date="2018" name="BMC Genomics">
        <title>Genomic insights into host adaptation between the wheat stripe rust pathogen (Puccinia striiformis f. sp. tritici) and the barley stripe rust pathogen (Puccinia striiformis f. sp. hordei).</title>
        <authorList>
            <person name="Xia C."/>
            <person name="Wang M."/>
            <person name="Yin C."/>
            <person name="Cornejo O.E."/>
            <person name="Hulbert S.H."/>
            <person name="Chen X."/>
        </authorList>
    </citation>
    <scope>NUCLEOTIDE SEQUENCE [LARGE SCALE GENOMIC DNA]</scope>
    <source>
        <strain evidence="2">93-210</strain>
    </source>
</reference>
<reference evidence="2" key="2">
    <citation type="journal article" date="2018" name="Mol. Plant Microbe Interact.">
        <title>Genome sequence resources for the wheat stripe rust pathogen (Puccinia striiformis f. sp. tritici) and the barley stripe rust pathogen (Puccinia striiformis f. sp. hordei).</title>
        <authorList>
            <person name="Xia C."/>
            <person name="Wang M."/>
            <person name="Yin C."/>
            <person name="Cornejo O.E."/>
            <person name="Hulbert S.H."/>
            <person name="Chen X."/>
        </authorList>
    </citation>
    <scope>NUCLEOTIDE SEQUENCE [LARGE SCALE GENOMIC DNA]</scope>
    <source>
        <strain evidence="2">93-210</strain>
    </source>
</reference>
<dbReference type="Proteomes" id="UP001060170">
    <property type="component" value="Chromosome 15"/>
</dbReference>
<protein>
    <submittedName>
        <fullName evidence="1">Uncharacterized protein</fullName>
    </submittedName>
</protein>
<organism evidence="1 2">
    <name type="scientific">Puccinia striiformis f. sp. tritici</name>
    <dbReference type="NCBI Taxonomy" id="168172"/>
    <lineage>
        <taxon>Eukaryota</taxon>
        <taxon>Fungi</taxon>
        <taxon>Dikarya</taxon>
        <taxon>Basidiomycota</taxon>
        <taxon>Pucciniomycotina</taxon>
        <taxon>Pucciniomycetes</taxon>
        <taxon>Pucciniales</taxon>
        <taxon>Pucciniaceae</taxon>
        <taxon>Puccinia</taxon>
    </lineage>
</organism>